<organism evidence="1 2">
    <name type="scientific">Leptospira interrogans serovar Canicola</name>
    <dbReference type="NCBI Taxonomy" id="211880"/>
    <lineage>
        <taxon>Bacteria</taxon>
        <taxon>Pseudomonadati</taxon>
        <taxon>Spirochaetota</taxon>
        <taxon>Spirochaetia</taxon>
        <taxon>Leptospirales</taxon>
        <taxon>Leptospiraceae</taxon>
        <taxon>Leptospira</taxon>
    </lineage>
</organism>
<dbReference type="Gene3D" id="3.30.420.10">
    <property type="entry name" value="Ribonuclease H-like superfamily/Ribonuclease H"/>
    <property type="match status" value="1"/>
</dbReference>
<dbReference type="InterPro" id="IPR036397">
    <property type="entry name" value="RNaseH_sf"/>
</dbReference>
<accession>A0AAQ0AY95</accession>
<dbReference type="InterPro" id="IPR012337">
    <property type="entry name" value="RNaseH-like_sf"/>
</dbReference>
<dbReference type="EMBL" id="CP043884">
    <property type="protein sequence ID" value="QOI43087.1"/>
    <property type="molecule type" value="Genomic_DNA"/>
</dbReference>
<name>A0AAQ0AY95_LEPIR</name>
<gene>
    <name evidence="1" type="ORF">Lepto782_13000</name>
</gene>
<reference evidence="1" key="1">
    <citation type="submission" date="2019-09" db="EMBL/GenBank/DDBJ databases">
        <title>Comparative Genomics of Leptospira interrogans Reveals Genome Plasticity - A Common Adaptive Strategy for Survival in Various Hosts.</title>
        <authorList>
            <person name="Ramli S.R."/>
            <person name="Bunk B."/>
            <person name="Goris M."/>
            <person name="Bhuju S."/>
            <person name="Jarek M."/>
            <person name="Sproer C."/>
            <person name="Mustakim S."/>
            <person name="Strommenger B."/>
            <person name="Pessler F."/>
        </authorList>
    </citation>
    <scope>NUCLEOTIDE SEQUENCE</scope>
    <source>
        <strain evidence="1">782</strain>
    </source>
</reference>
<proteinExistence type="predicted"/>
<sequence>MKIVFVDCEFTSSHIRTTLISVGLVTLEGKELYIVFNDYDRDQLTSWVKDNVLVHIDKRKAISTSEALAILNEFFTEYSQGKPISLISAGKSLDLLLIFQLWHILYPELKYFSYERYLPEFLNHRKHFDLDTIFYMSGYDPDNIDREGFVGDNVSFKKHDALYDAHIVRKCFFRLLRERKLSYFPIEVSL</sequence>
<dbReference type="GO" id="GO:0003676">
    <property type="term" value="F:nucleic acid binding"/>
    <property type="evidence" value="ECO:0007669"/>
    <property type="project" value="InterPro"/>
</dbReference>
<protein>
    <submittedName>
        <fullName evidence="1">Uncharacterized protein</fullName>
    </submittedName>
</protein>
<dbReference type="RefSeq" id="WP_061233861.1">
    <property type="nucleotide sequence ID" value="NZ_CP043884.1"/>
</dbReference>
<dbReference type="AlphaFoldDB" id="A0AAQ0AY95"/>
<dbReference type="SUPFAM" id="SSF53098">
    <property type="entry name" value="Ribonuclease H-like"/>
    <property type="match status" value="1"/>
</dbReference>
<evidence type="ECO:0000313" key="2">
    <source>
        <dbReference type="Proteomes" id="UP000663124"/>
    </source>
</evidence>
<evidence type="ECO:0000313" key="1">
    <source>
        <dbReference type="EMBL" id="QOI43087.1"/>
    </source>
</evidence>
<dbReference type="Proteomes" id="UP000663124">
    <property type="component" value="Chromosome 1"/>
</dbReference>